<dbReference type="InterPro" id="IPR004433">
    <property type="entry name" value="MenaQ_synth_MenD"/>
</dbReference>
<comment type="cofactor">
    <cofactor evidence="7">
        <name>Mg(2+)</name>
        <dbReference type="ChEBI" id="CHEBI:18420"/>
    </cofactor>
    <cofactor evidence="7">
        <name>Mn(2+)</name>
        <dbReference type="ChEBI" id="CHEBI:29035"/>
    </cofactor>
</comment>
<evidence type="ECO:0000313" key="12">
    <source>
        <dbReference type="Proteomes" id="UP000028547"/>
    </source>
</evidence>
<proteinExistence type="inferred from homology"/>
<dbReference type="EMBL" id="JPMI01000278">
    <property type="protein sequence ID" value="KFA88650.1"/>
    <property type="molecule type" value="Genomic_DNA"/>
</dbReference>
<dbReference type="InterPro" id="IPR012001">
    <property type="entry name" value="Thiamin_PyroP_enz_TPP-bd_dom"/>
</dbReference>
<comment type="function">
    <text evidence="7">Catalyzes the thiamine diphosphate-dependent decarboxylation of 2-oxoglutarate and the subsequent addition of the resulting succinic semialdehyde-thiamine pyrophosphate anion to isochorismate to yield 2-succinyl-5-enolpyruvyl-6-hydroxy-3-cyclohexene-1-carboxylate (SEPHCHC).</text>
</comment>
<comment type="pathway">
    <text evidence="7">Quinol/quinone metabolism; menaquinone biosynthesis.</text>
</comment>
<name>A0A084SJL5_9BACT</name>
<dbReference type="GO" id="GO:0009234">
    <property type="term" value="P:menaquinone biosynthetic process"/>
    <property type="evidence" value="ECO:0007669"/>
    <property type="project" value="UniProtKB-UniRule"/>
</dbReference>
<dbReference type="InterPro" id="IPR029061">
    <property type="entry name" value="THDP-binding"/>
</dbReference>
<comment type="subunit">
    <text evidence="7">Homodimer.</text>
</comment>
<reference evidence="11 12" key="1">
    <citation type="submission" date="2014-07" db="EMBL/GenBank/DDBJ databases">
        <title>Draft Genome Sequence of Gephyronic Acid Producer, Cystobacter violaceus Strain Cb vi76.</title>
        <authorList>
            <person name="Stevens D.C."/>
            <person name="Young J."/>
            <person name="Carmichael R."/>
            <person name="Tan J."/>
            <person name="Taylor R.E."/>
        </authorList>
    </citation>
    <scope>NUCLEOTIDE SEQUENCE [LARGE SCALE GENOMIC DNA]</scope>
    <source>
        <strain evidence="11 12">Cb vi76</strain>
    </source>
</reference>
<comment type="pathway">
    <text evidence="7">Quinol/quinone metabolism; 1,4-dihydroxy-2-naphthoate biosynthesis; 1,4-dihydroxy-2-naphthoate from chorismate: step 2/7.</text>
</comment>
<dbReference type="Pfam" id="PF02775">
    <property type="entry name" value="TPP_enzyme_C"/>
    <property type="match status" value="1"/>
</dbReference>
<keyword evidence="5 7" id="KW-0786">Thiamine pyrophosphate</keyword>
<dbReference type="PIRSF" id="PIRSF004983">
    <property type="entry name" value="MenD"/>
    <property type="match status" value="1"/>
</dbReference>
<accession>A0A084SJL5</accession>
<dbReference type="CDD" id="cd02009">
    <property type="entry name" value="TPP_SHCHC_synthase"/>
    <property type="match status" value="1"/>
</dbReference>
<evidence type="ECO:0000256" key="2">
    <source>
        <dbReference type="ARBA" id="ARBA00022679"/>
    </source>
</evidence>
<dbReference type="GO" id="GO:0030145">
    <property type="term" value="F:manganese ion binding"/>
    <property type="evidence" value="ECO:0007669"/>
    <property type="project" value="UniProtKB-UniRule"/>
</dbReference>
<dbReference type="AlphaFoldDB" id="A0A084SJL5"/>
<dbReference type="NCBIfam" id="TIGR00173">
    <property type="entry name" value="menD"/>
    <property type="match status" value="1"/>
</dbReference>
<feature type="domain" description="Thiamine pyrophosphate enzyme TPP-binding" evidence="8">
    <location>
        <begin position="443"/>
        <end position="560"/>
    </location>
</feature>
<dbReference type="InterPro" id="IPR032264">
    <property type="entry name" value="MenD_middle"/>
</dbReference>
<dbReference type="CDD" id="cd07037">
    <property type="entry name" value="TPP_PYR_MenD"/>
    <property type="match status" value="1"/>
</dbReference>
<comment type="catalytic activity">
    <reaction evidence="7">
        <text>isochorismate + 2-oxoglutarate + H(+) = 5-enolpyruvoyl-6-hydroxy-2-succinyl-cyclohex-3-ene-1-carboxylate + CO2</text>
        <dbReference type="Rhea" id="RHEA:25593"/>
        <dbReference type="ChEBI" id="CHEBI:15378"/>
        <dbReference type="ChEBI" id="CHEBI:16526"/>
        <dbReference type="ChEBI" id="CHEBI:16810"/>
        <dbReference type="ChEBI" id="CHEBI:29780"/>
        <dbReference type="ChEBI" id="CHEBI:58818"/>
        <dbReference type="EC" id="2.2.1.9"/>
    </reaction>
</comment>
<evidence type="ECO:0000259" key="8">
    <source>
        <dbReference type="Pfam" id="PF02775"/>
    </source>
</evidence>
<dbReference type="UniPathway" id="UPA01057">
    <property type="reaction ID" value="UER00164"/>
</dbReference>
<gene>
    <name evidence="7" type="primary">menD</name>
    <name evidence="11" type="ORF">Q664_39885</name>
</gene>
<dbReference type="Proteomes" id="UP000028547">
    <property type="component" value="Unassembled WGS sequence"/>
</dbReference>
<dbReference type="GO" id="GO:0000287">
    <property type="term" value="F:magnesium ion binding"/>
    <property type="evidence" value="ECO:0007669"/>
    <property type="project" value="UniProtKB-UniRule"/>
</dbReference>
<evidence type="ECO:0000256" key="6">
    <source>
        <dbReference type="ARBA" id="ARBA00023211"/>
    </source>
</evidence>
<keyword evidence="1 7" id="KW-0474">Menaquinone biosynthesis</keyword>
<keyword evidence="3 7" id="KW-0479">Metal-binding</keyword>
<evidence type="ECO:0000259" key="10">
    <source>
        <dbReference type="Pfam" id="PF16582"/>
    </source>
</evidence>
<dbReference type="GO" id="GO:0070204">
    <property type="term" value="F:2-succinyl-5-enolpyruvyl-6-hydroxy-3-cyclohexene-1-carboxylic-acid synthase activity"/>
    <property type="evidence" value="ECO:0007669"/>
    <property type="project" value="UniProtKB-UniRule"/>
</dbReference>
<evidence type="ECO:0000256" key="3">
    <source>
        <dbReference type="ARBA" id="ARBA00022723"/>
    </source>
</evidence>
<dbReference type="Gene3D" id="3.40.50.1220">
    <property type="entry name" value="TPP-binding domain"/>
    <property type="match status" value="1"/>
</dbReference>
<evidence type="ECO:0000256" key="1">
    <source>
        <dbReference type="ARBA" id="ARBA00022428"/>
    </source>
</evidence>
<dbReference type="PANTHER" id="PTHR42916:SF1">
    <property type="entry name" value="PROTEIN PHYLLO, CHLOROPLASTIC"/>
    <property type="match status" value="1"/>
</dbReference>
<comment type="cofactor">
    <cofactor evidence="7">
        <name>thiamine diphosphate</name>
        <dbReference type="ChEBI" id="CHEBI:58937"/>
    </cofactor>
    <text evidence="7">Binds 1 thiamine pyrophosphate per subunit.</text>
</comment>
<dbReference type="UniPathway" id="UPA00079"/>
<dbReference type="HAMAP" id="MF_01659">
    <property type="entry name" value="MenD"/>
    <property type="match status" value="1"/>
</dbReference>
<evidence type="ECO:0000256" key="7">
    <source>
        <dbReference type="HAMAP-Rule" id="MF_01659"/>
    </source>
</evidence>
<comment type="similarity">
    <text evidence="7">Belongs to the TPP enzyme family. MenD subfamily.</text>
</comment>
<sequence>MSDATLNQLWARALVEELVRGGVRHAVVCPGSRSSPLALACARMDGMRTWSVIDERSAGFFALGLAKQSRMPVVLVATSGTAGAHFYPAVIEAFMSQVPLVVLTADRPLELQGWGAAQTVPQARFYGDFARLYGDVGVPEADDAALVHLRATVARAVAVASRAPRGAVQLNVPFREPLAPTPGTFDTKHLSSLAREGRPGAPLTRIVPPARQPDAKVLEEIRARIAATERGVIVCGPRDENDGFAEAIASLAEATGYPVLAEAASQARYGGGPATVSLYDAMLRHEPFARAHRPELVLRFGGGLTPKGPQAWIDNSGAEIVVFSDEGGLFDPVHRASRVVEGSAVAACEALGQGLSRGLGPWARSFLWAEQWTRAALESAFSEDPSLTEMRIAHDVVSAMPDGANLFVSSSMPIRDVDAFAPSMGRGLRVLANRGANGIDGIISSALGVAAASGRPTVLLTGDLAFLHDVGGLLTARRGGVPLTVVVVNNDGGGIFSFLPIAQAEGAKSHYEPLWGTPHGVDLSHAAALYQARFRRPDSPASLRSAVAEGLKGGVHLIEVRVAERARNVDLHRQLFARMAAALGEGPWL</sequence>
<protein>
    <recommendedName>
        <fullName evidence="7">2-succinyl-5-enolpyruvyl-6-hydroxy-3-cyclohexene-1-carboxylate synthase</fullName>
        <shortName evidence="7">SEPHCHC synthase</shortName>
        <ecNumber evidence="7">2.2.1.9</ecNumber>
    </recommendedName>
    <alternativeName>
        <fullName evidence="7">Menaquinone biosynthesis protein MenD</fullName>
    </alternativeName>
</protein>
<evidence type="ECO:0000313" key="11">
    <source>
        <dbReference type="EMBL" id="KFA88650.1"/>
    </source>
</evidence>
<dbReference type="RefSeq" id="WP_043407980.1">
    <property type="nucleotide sequence ID" value="NZ_JPMI01000278.1"/>
</dbReference>
<dbReference type="Gene3D" id="3.40.50.970">
    <property type="match status" value="2"/>
</dbReference>
<dbReference type="Pfam" id="PF16582">
    <property type="entry name" value="TPP_enzyme_M_2"/>
    <property type="match status" value="1"/>
</dbReference>
<evidence type="ECO:0000256" key="5">
    <source>
        <dbReference type="ARBA" id="ARBA00023052"/>
    </source>
</evidence>
<dbReference type="InterPro" id="IPR029035">
    <property type="entry name" value="DHS-like_NAD/FAD-binding_dom"/>
</dbReference>
<dbReference type="EC" id="2.2.1.9" evidence="7"/>
<dbReference type="Pfam" id="PF02776">
    <property type="entry name" value="TPP_enzyme_N"/>
    <property type="match status" value="1"/>
</dbReference>
<feature type="domain" description="Menaquinone biosynthesis protein MenD middle" evidence="10">
    <location>
        <begin position="226"/>
        <end position="408"/>
    </location>
</feature>
<organism evidence="11 12">
    <name type="scientific">Archangium violaceum Cb vi76</name>
    <dbReference type="NCBI Taxonomy" id="1406225"/>
    <lineage>
        <taxon>Bacteria</taxon>
        <taxon>Pseudomonadati</taxon>
        <taxon>Myxococcota</taxon>
        <taxon>Myxococcia</taxon>
        <taxon>Myxococcales</taxon>
        <taxon>Cystobacterineae</taxon>
        <taxon>Archangiaceae</taxon>
        <taxon>Archangium</taxon>
    </lineage>
</organism>
<feature type="domain" description="Thiamine pyrophosphate enzyme N-terminal TPP-binding" evidence="9">
    <location>
        <begin position="11"/>
        <end position="119"/>
    </location>
</feature>
<keyword evidence="6 7" id="KW-0464">Manganese</keyword>
<dbReference type="SUPFAM" id="SSF52518">
    <property type="entry name" value="Thiamin diphosphate-binding fold (THDP-binding)"/>
    <property type="match status" value="2"/>
</dbReference>
<evidence type="ECO:0000259" key="9">
    <source>
        <dbReference type="Pfam" id="PF02776"/>
    </source>
</evidence>
<keyword evidence="4 7" id="KW-0460">Magnesium</keyword>
<evidence type="ECO:0000256" key="4">
    <source>
        <dbReference type="ARBA" id="ARBA00022842"/>
    </source>
</evidence>
<dbReference type="SUPFAM" id="SSF52467">
    <property type="entry name" value="DHS-like NAD/FAD-binding domain"/>
    <property type="match status" value="1"/>
</dbReference>
<dbReference type="InterPro" id="IPR011766">
    <property type="entry name" value="TPP_enzyme_TPP-bd"/>
</dbReference>
<comment type="caution">
    <text evidence="11">The sequence shown here is derived from an EMBL/GenBank/DDBJ whole genome shotgun (WGS) entry which is preliminary data.</text>
</comment>
<dbReference type="PANTHER" id="PTHR42916">
    <property type="entry name" value="2-SUCCINYL-5-ENOLPYRUVYL-6-HYDROXY-3-CYCLOHEXENE-1-CARBOXYLATE SYNTHASE"/>
    <property type="match status" value="1"/>
</dbReference>
<dbReference type="GO" id="GO:0030976">
    <property type="term" value="F:thiamine pyrophosphate binding"/>
    <property type="evidence" value="ECO:0007669"/>
    <property type="project" value="UniProtKB-UniRule"/>
</dbReference>
<keyword evidence="2 7" id="KW-0808">Transferase</keyword>